<name>A0AAN6H7N1_9PEZI</name>
<keyword evidence="2" id="KW-1185">Reference proteome</keyword>
<dbReference type="EMBL" id="JAUJLE010000338">
    <property type="protein sequence ID" value="KAK0960097.1"/>
    <property type="molecule type" value="Genomic_DNA"/>
</dbReference>
<dbReference type="Proteomes" id="UP001175353">
    <property type="component" value="Unassembled WGS sequence"/>
</dbReference>
<evidence type="ECO:0000313" key="2">
    <source>
        <dbReference type="Proteomes" id="UP001175353"/>
    </source>
</evidence>
<organism evidence="1 2">
    <name type="scientific">Friedmanniomyces endolithicus</name>
    <dbReference type="NCBI Taxonomy" id="329885"/>
    <lineage>
        <taxon>Eukaryota</taxon>
        <taxon>Fungi</taxon>
        <taxon>Dikarya</taxon>
        <taxon>Ascomycota</taxon>
        <taxon>Pezizomycotina</taxon>
        <taxon>Dothideomycetes</taxon>
        <taxon>Dothideomycetidae</taxon>
        <taxon>Mycosphaerellales</taxon>
        <taxon>Teratosphaeriaceae</taxon>
        <taxon>Friedmanniomyces</taxon>
    </lineage>
</organism>
<comment type="caution">
    <text evidence="1">The sequence shown here is derived from an EMBL/GenBank/DDBJ whole genome shotgun (WGS) entry which is preliminary data.</text>
</comment>
<reference evidence="1" key="1">
    <citation type="submission" date="2023-06" db="EMBL/GenBank/DDBJ databases">
        <title>Black Yeasts Isolated from many extreme environments.</title>
        <authorList>
            <person name="Coleine C."/>
            <person name="Stajich J.E."/>
            <person name="Selbmann L."/>
        </authorList>
    </citation>
    <scope>NUCLEOTIDE SEQUENCE</scope>
    <source>
        <strain evidence="1">CCFEE 5200</strain>
    </source>
</reference>
<accession>A0AAN6H7N1</accession>
<evidence type="ECO:0000313" key="1">
    <source>
        <dbReference type="EMBL" id="KAK0960097.1"/>
    </source>
</evidence>
<proteinExistence type="predicted"/>
<gene>
    <name evidence="1" type="ORF">LTR91_020499</name>
</gene>
<dbReference type="AlphaFoldDB" id="A0AAN6H7N1"/>
<sequence length="124" mass="13941">MVLHDELAKINEFISPVKRYMQRMTKAFEVTQSELITARKQLSESQSLLQTRKARKRGKRVALKIASSRYRLSSQSYVDSMAFSVVVTPDIVRLYGSSASLAHDRIVGAEARNEPREAVAEAIA</sequence>
<protein>
    <submittedName>
        <fullName evidence="1">Uncharacterized protein</fullName>
    </submittedName>
</protein>